<accession>A0A2U3LP64</accession>
<evidence type="ECO:0000313" key="1">
    <source>
        <dbReference type="EMBL" id="SPF53690.1"/>
    </source>
</evidence>
<proteinExistence type="predicted"/>
<sequence length="41" mass="4660">MFINLNKVTNALIMLILDEDGNGELTILASYINIPQFWASY</sequence>
<dbReference type="EMBL" id="OMOF01000662">
    <property type="protein sequence ID" value="SPF53690.1"/>
    <property type="molecule type" value="Genomic_DNA"/>
</dbReference>
<reference evidence="2" key="1">
    <citation type="submission" date="2018-02" db="EMBL/GenBank/DDBJ databases">
        <authorList>
            <person name="Hausmann B."/>
        </authorList>
    </citation>
    <scope>NUCLEOTIDE SEQUENCE [LARGE SCALE GENOMIC DNA]</scope>
    <source>
        <strain evidence="2">Peat soil MAG SbF1</strain>
    </source>
</reference>
<gene>
    <name evidence="1" type="ORF">SBF1_6950002</name>
</gene>
<dbReference type="Proteomes" id="UP000238916">
    <property type="component" value="Unassembled WGS sequence"/>
</dbReference>
<evidence type="ECO:0000313" key="2">
    <source>
        <dbReference type="Proteomes" id="UP000238916"/>
    </source>
</evidence>
<name>A0A2U3LP64_9FIRM</name>
<organism evidence="1 2">
    <name type="scientific">Candidatus Desulfosporosinus infrequens</name>
    <dbReference type="NCBI Taxonomy" id="2043169"/>
    <lineage>
        <taxon>Bacteria</taxon>
        <taxon>Bacillati</taxon>
        <taxon>Bacillota</taxon>
        <taxon>Clostridia</taxon>
        <taxon>Eubacteriales</taxon>
        <taxon>Desulfitobacteriaceae</taxon>
        <taxon>Desulfosporosinus</taxon>
    </lineage>
</organism>
<dbReference type="AlphaFoldDB" id="A0A2U3LP64"/>
<protein>
    <submittedName>
        <fullName evidence="1">Uncharacterized protein</fullName>
    </submittedName>
</protein>